<proteinExistence type="predicted"/>
<name>A0A840CK53_9BACT</name>
<dbReference type="Proteomes" id="UP000555103">
    <property type="component" value="Unassembled WGS sequence"/>
</dbReference>
<reference evidence="1 2" key="1">
    <citation type="submission" date="2020-08" db="EMBL/GenBank/DDBJ databases">
        <title>Genomic Encyclopedia of Type Strains, Phase IV (KMG-IV): sequencing the most valuable type-strain genomes for metagenomic binning, comparative biology and taxonomic classification.</title>
        <authorList>
            <person name="Goeker M."/>
        </authorList>
    </citation>
    <scope>NUCLEOTIDE SEQUENCE [LARGE SCALE GENOMIC DNA]</scope>
    <source>
        <strain evidence="1 2">DSM 104969</strain>
    </source>
</reference>
<dbReference type="AlphaFoldDB" id="A0A840CK53"/>
<dbReference type="EMBL" id="JACIEP010000005">
    <property type="protein sequence ID" value="MBB4035746.1"/>
    <property type="molecule type" value="Genomic_DNA"/>
</dbReference>
<protein>
    <submittedName>
        <fullName evidence="1">Uncharacterized protein</fullName>
    </submittedName>
</protein>
<comment type="caution">
    <text evidence="1">The sequence shown here is derived from an EMBL/GenBank/DDBJ whole genome shotgun (WGS) entry which is preliminary data.</text>
</comment>
<dbReference type="RefSeq" id="WP_183306676.1">
    <property type="nucleotide sequence ID" value="NZ_JACIEP010000005.1"/>
</dbReference>
<gene>
    <name evidence="1" type="ORF">GGR21_001641</name>
</gene>
<sequence>MKNISIFIILFFFICCTSKNKDIAETDNTSYLDGIIPLMDAFAKDTSTIFVWNGNKSKPISHYEDDPLTHIVGKFIDGTQIFALDYAPTDTLINFYRFEQNKWKRVGSYRAIEDSMTFLVGFIDMDNDTKNEIIVRTPPNMNGNTWQDVFRYSADNDSIEYAGNFSTDYEIRKDNKTVEETYEGSWYMTPTKTLYQWHNNKLIRIKHIELELADSDISKDDRIFRYYENPTLDKDTLILKIEVPYTGRKYEDMWKNFFSN</sequence>
<accession>A0A840CK53</accession>
<evidence type="ECO:0000313" key="1">
    <source>
        <dbReference type="EMBL" id="MBB4035746.1"/>
    </source>
</evidence>
<evidence type="ECO:0000313" key="2">
    <source>
        <dbReference type="Proteomes" id="UP000555103"/>
    </source>
</evidence>
<keyword evidence="2" id="KW-1185">Reference proteome</keyword>
<organism evidence="1 2">
    <name type="scientific">Dysgonomonas hofstadii</name>
    <dbReference type="NCBI Taxonomy" id="637886"/>
    <lineage>
        <taxon>Bacteria</taxon>
        <taxon>Pseudomonadati</taxon>
        <taxon>Bacteroidota</taxon>
        <taxon>Bacteroidia</taxon>
        <taxon>Bacteroidales</taxon>
        <taxon>Dysgonomonadaceae</taxon>
        <taxon>Dysgonomonas</taxon>
    </lineage>
</organism>